<dbReference type="EMBL" id="QVLV01000005">
    <property type="protein sequence ID" value="RGE61743.1"/>
    <property type="molecule type" value="Genomic_DNA"/>
</dbReference>
<keyword evidence="3" id="KW-1185">Reference proteome</keyword>
<sequence>MLLEFRTSNYKSFKDELVFSLTPAPKQKGLDYSILEETIGKKTYKGLCSAIIYGPNASGKTNIIGAMDTFKSIVLRGNIRNDNDKSDPNAAAGTLELIPNSSSQNNLPVSFAVKFISEERLIEYSFTVDLGGFLESHYKRRILTETLSVDGSVIFSRNGGLKIEDLTVIRNMLVNAFEQNAEGAIALAVSNLNEEELFLMNGFKTMFSSKLVSLISEWLDNKFMVIYRADALHLIRKFSDAGKKSVYVEKTINEAAACFGINSNALGYIVDGESNEAKLCSVFKNMEKGTAIPAELFESYGTIRYVNMFPLVVNALLNGGTLVVDEFDASLHPMALMNIINIFHNDEINIHHAQLIFNTHNPIFLNANLFRRDEIKFVERDEANHCSIHYALSDFGTAGKKGVRNNEDYMKNYFVDRYGAIRDIDFTPIFEELLHRGNEV</sequence>
<accession>A0A3E3I6X2</accession>
<dbReference type="Pfam" id="PF13304">
    <property type="entry name" value="AAA_21"/>
    <property type="match status" value="1"/>
</dbReference>
<dbReference type="Gene3D" id="3.40.50.300">
    <property type="entry name" value="P-loop containing nucleotide triphosphate hydrolases"/>
    <property type="match status" value="1"/>
</dbReference>
<dbReference type="Proteomes" id="UP000260812">
    <property type="component" value="Unassembled WGS sequence"/>
</dbReference>
<evidence type="ECO:0000313" key="3">
    <source>
        <dbReference type="Proteomes" id="UP000260812"/>
    </source>
</evidence>
<proteinExistence type="predicted"/>
<keyword evidence="2" id="KW-0067">ATP-binding</keyword>
<dbReference type="PANTHER" id="PTHR40396">
    <property type="entry name" value="ATPASE-LIKE PROTEIN"/>
    <property type="match status" value="1"/>
</dbReference>
<gene>
    <name evidence="2" type="ORF">DXC51_09340</name>
</gene>
<dbReference type="GO" id="GO:0016887">
    <property type="term" value="F:ATP hydrolysis activity"/>
    <property type="evidence" value="ECO:0007669"/>
    <property type="project" value="InterPro"/>
</dbReference>
<dbReference type="AlphaFoldDB" id="A0A3E3I6X2"/>
<comment type="caution">
    <text evidence="2">The sequence shown here is derived from an EMBL/GenBank/DDBJ whole genome shotgun (WGS) entry which is preliminary data.</text>
</comment>
<dbReference type="SUPFAM" id="SSF52540">
    <property type="entry name" value="P-loop containing nucleoside triphosphate hydrolases"/>
    <property type="match status" value="1"/>
</dbReference>
<keyword evidence="2" id="KW-0547">Nucleotide-binding</keyword>
<dbReference type="RefSeq" id="WP_117544349.1">
    <property type="nucleotide sequence ID" value="NZ_JBKUNB010000014.1"/>
</dbReference>
<reference evidence="2" key="1">
    <citation type="submission" date="2018-08" db="EMBL/GenBank/DDBJ databases">
        <title>A genome reference for cultivated species of the human gut microbiota.</title>
        <authorList>
            <person name="Zou Y."/>
            <person name="Xue W."/>
            <person name="Luo G."/>
        </authorList>
    </citation>
    <scope>NUCLEOTIDE SEQUENCE [LARGE SCALE GENOMIC DNA]</scope>
    <source>
        <strain evidence="2">TF05-5AC</strain>
    </source>
</reference>
<organism evidence="2 3">
    <name type="scientific">Eisenbergiella massiliensis</name>
    <dbReference type="NCBI Taxonomy" id="1720294"/>
    <lineage>
        <taxon>Bacteria</taxon>
        <taxon>Bacillati</taxon>
        <taxon>Bacillota</taxon>
        <taxon>Clostridia</taxon>
        <taxon>Lachnospirales</taxon>
        <taxon>Lachnospiraceae</taxon>
        <taxon>Eisenbergiella</taxon>
    </lineage>
</organism>
<protein>
    <submittedName>
        <fullName evidence="2">ATP-binding protein</fullName>
    </submittedName>
</protein>
<dbReference type="GeneID" id="97987077"/>
<dbReference type="InterPro" id="IPR003959">
    <property type="entry name" value="ATPase_AAA_core"/>
</dbReference>
<feature type="domain" description="ATPase AAA-type core" evidence="1">
    <location>
        <begin position="50"/>
        <end position="365"/>
    </location>
</feature>
<evidence type="ECO:0000313" key="2">
    <source>
        <dbReference type="EMBL" id="RGE61743.1"/>
    </source>
</evidence>
<dbReference type="PANTHER" id="PTHR40396:SF1">
    <property type="entry name" value="ATPASE AAA-TYPE CORE DOMAIN-CONTAINING PROTEIN"/>
    <property type="match status" value="1"/>
</dbReference>
<name>A0A3E3I6X2_9FIRM</name>
<dbReference type="GO" id="GO:0005524">
    <property type="term" value="F:ATP binding"/>
    <property type="evidence" value="ECO:0007669"/>
    <property type="project" value="UniProtKB-KW"/>
</dbReference>
<evidence type="ECO:0000259" key="1">
    <source>
        <dbReference type="Pfam" id="PF13304"/>
    </source>
</evidence>
<dbReference type="InterPro" id="IPR027417">
    <property type="entry name" value="P-loop_NTPase"/>
</dbReference>